<dbReference type="GO" id="GO:0016020">
    <property type="term" value="C:membrane"/>
    <property type="evidence" value="ECO:0007669"/>
    <property type="project" value="UniProtKB-SubCell"/>
</dbReference>
<dbReference type="AlphaFoldDB" id="A0A2P2C190"/>
<feature type="transmembrane region" description="Helical" evidence="6">
    <location>
        <begin position="167"/>
        <end position="186"/>
    </location>
</feature>
<dbReference type="InterPro" id="IPR011701">
    <property type="entry name" value="MFS"/>
</dbReference>
<keyword evidence="2" id="KW-0813">Transport</keyword>
<keyword evidence="4 6" id="KW-1133">Transmembrane helix</keyword>
<feature type="domain" description="Major facilitator superfamily (MFS) profile" evidence="7">
    <location>
        <begin position="14"/>
        <end position="464"/>
    </location>
</feature>
<feature type="transmembrane region" description="Helical" evidence="6">
    <location>
        <begin position="267"/>
        <end position="286"/>
    </location>
</feature>
<evidence type="ECO:0000256" key="1">
    <source>
        <dbReference type="ARBA" id="ARBA00004141"/>
    </source>
</evidence>
<proteinExistence type="predicted"/>
<feature type="transmembrane region" description="Helical" evidence="6">
    <location>
        <begin position="80"/>
        <end position="99"/>
    </location>
</feature>
<feature type="transmembrane region" description="Helical" evidence="6">
    <location>
        <begin position="137"/>
        <end position="161"/>
    </location>
</feature>
<evidence type="ECO:0000313" key="8">
    <source>
        <dbReference type="EMBL" id="CUR55788.1"/>
    </source>
</evidence>
<reference evidence="8" key="1">
    <citation type="submission" date="2015-08" db="EMBL/GenBank/DDBJ databases">
        <authorList>
            <person name="Babu N.S."/>
            <person name="Beckwith C.J."/>
            <person name="Beseler K.G."/>
            <person name="Brison A."/>
            <person name="Carone J.V."/>
            <person name="Caskin T.P."/>
            <person name="Diamond M."/>
            <person name="Durham M.E."/>
            <person name="Foxe J.M."/>
            <person name="Go M."/>
            <person name="Henderson B.A."/>
            <person name="Jones I.B."/>
            <person name="McGettigan J.A."/>
            <person name="Micheletti S.J."/>
            <person name="Nasrallah M.E."/>
            <person name="Ortiz D."/>
            <person name="Piller C.R."/>
            <person name="Privatt S.R."/>
            <person name="Schneider S.L."/>
            <person name="Sharp S."/>
            <person name="Smith T.C."/>
            <person name="Stanton J.D."/>
            <person name="Ullery H.E."/>
            <person name="Wilson R.J."/>
            <person name="Serrano M.G."/>
            <person name="Buck G."/>
            <person name="Lee V."/>
            <person name="Wang Y."/>
            <person name="Carvalho R."/>
            <person name="Voegtly L."/>
            <person name="Shi R."/>
            <person name="Duckworth R."/>
            <person name="Johnson A."/>
            <person name="Loviza R."/>
            <person name="Walstead R."/>
            <person name="Shah Z."/>
            <person name="Kiflezghi M."/>
            <person name="Wade K."/>
            <person name="Ball S.L."/>
            <person name="Bradley K.W."/>
            <person name="Asai D.J."/>
            <person name="Bowman C.A."/>
            <person name="Russell D.A."/>
            <person name="Pope W.H."/>
            <person name="Jacobs-Sera D."/>
            <person name="Hendrix R.W."/>
            <person name="Hatfull G.F."/>
        </authorList>
    </citation>
    <scope>NUCLEOTIDE SEQUENCE</scope>
</reference>
<evidence type="ECO:0000259" key="7">
    <source>
        <dbReference type="PROSITE" id="PS50850"/>
    </source>
</evidence>
<dbReference type="Gene3D" id="1.20.1250.20">
    <property type="entry name" value="MFS general substrate transporter like domains"/>
    <property type="match status" value="2"/>
</dbReference>
<organism evidence="8">
    <name type="scientific">metagenome</name>
    <dbReference type="NCBI Taxonomy" id="256318"/>
    <lineage>
        <taxon>unclassified sequences</taxon>
        <taxon>metagenomes</taxon>
    </lineage>
</organism>
<keyword evidence="3 6" id="KW-0812">Transmembrane</keyword>
<name>A0A2P2C190_9ZZZZ</name>
<feature type="transmembrane region" description="Helical" evidence="6">
    <location>
        <begin position="198"/>
        <end position="218"/>
    </location>
</feature>
<sequence>MPLPTRTSNSPVLAVVVLCFGGLSAALTQTMVIPIQTELPLLLHTSAANSAWVITITLLAAAISMPVAGRLADLFGKRRVLVGSSEILLVSSVICALSSSLAPMLVGRAMQGLAMGFIPVGISLIREITPPEMAATATASMSATLGVGGAIGLPLAAWIVQAGNWHALFWVAAGLAALVLVLVWAAIPPVQDAQPGRLDLVGVVGLAVGLASFLVGVSKATTWGWADPRTLGAIVAGLVVLALWGAYELRQDDPLVDLRTTARLPILMTNIAAVAIGFGMMAQSIVVPQLLQLPEATGYGLGQTLLAAGLWMAPAGLMMLLFAPVSARLIGAVGAKHTLIVGAVVLGGGYLVALVLMDAPWQLLVASCVTSAGVGIGYAAMPTLILDNAPVREAASAVGLNALMRSMGTTLAAAVMGTLLTSQTTAFGAVELPTKGAFQLCFLVGAVAAFAGAAIALGIPRRKKGYVGDTGLADLQVVTEVR</sequence>
<feature type="transmembrane region" description="Helical" evidence="6">
    <location>
        <begin position="339"/>
        <end position="357"/>
    </location>
</feature>
<dbReference type="CDD" id="cd17504">
    <property type="entry name" value="MFS_MMR_MDR_like"/>
    <property type="match status" value="1"/>
</dbReference>
<gene>
    <name evidence="8" type="ORF">NOCA2300020</name>
</gene>
<dbReference type="InterPro" id="IPR036259">
    <property type="entry name" value="MFS_trans_sf"/>
</dbReference>
<evidence type="ECO:0000256" key="3">
    <source>
        <dbReference type="ARBA" id="ARBA00022692"/>
    </source>
</evidence>
<feature type="transmembrane region" description="Helical" evidence="6">
    <location>
        <begin position="407"/>
        <end position="430"/>
    </location>
</feature>
<evidence type="ECO:0000256" key="6">
    <source>
        <dbReference type="SAM" id="Phobius"/>
    </source>
</evidence>
<dbReference type="PANTHER" id="PTHR42718">
    <property type="entry name" value="MAJOR FACILITATOR SUPERFAMILY MULTIDRUG TRANSPORTER MFSC"/>
    <property type="match status" value="1"/>
</dbReference>
<protein>
    <submittedName>
        <fullName evidence="8">Major facilitator superfamily MFS_1</fullName>
    </submittedName>
</protein>
<accession>A0A2P2C190</accession>
<comment type="subcellular location">
    <subcellularLocation>
        <location evidence="1">Membrane</location>
        <topology evidence="1">Multi-pass membrane protein</topology>
    </subcellularLocation>
</comment>
<feature type="transmembrane region" description="Helical" evidence="6">
    <location>
        <begin position="47"/>
        <end position="68"/>
    </location>
</feature>
<evidence type="ECO:0000256" key="4">
    <source>
        <dbReference type="ARBA" id="ARBA00022989"/>
    </source>
</evidence>
<feature type="transmembrane region" description="Helical" evidence="6">
    <location>
        <begin position="306"/>
        <end position="327"/>
    </location>
</feature>
<dbReference type="PANTHER" id="PTHR42718:SF9">
    <property type="entry name" value="MAJOR FACILITATOR SUPERFAMILY MULTIDRUG TRANSPORTER MFSC"/>
    <property type="match status" value="1"/>
</dbReference>
<dbReference type="GO" id="GO:0022857">
    <property type="term" value="F:transmembrane transporter activity"/>
    <property type="evidence" value="ECO:0007669"/>
    <property type="project" value="InterPro"/>
</dbReference>
<dbReference type="Pfam" id="PF07690">
    <property type="entry name" value="MFS_1"/>
    <property type="match status" value="2"/>
</dbReference>
<keyword evidence="5 6" id="KW-0472">Membrane</keyword>
<dbReference type="SUPFAM" id="SSF103473">
    <property type="entry name" value="MFS general substrate transporter"/>
    <property type="match status" value="1"/>
</dbReference>
<feature type="transmembrane region" description="Helical" evidence="6">
    <location>
        <begin position="230"/>
        <end position="247"/>
    </location>
</feature>
<feature type="transmembrane region" description="Helical" evidence="6">
    <location>
        <begin position="436"/>
        <end position="459"/>
    </location>
</feature>
<dbReference type="PROSITE" id="PS50850">
    <property type="entry name" value="MFS"/>
    <property type="match status" value="1"/>
</dbReference>
<evidence type="ECO:0000256" key="2">
    <source>
        <dbReference type="ARBA" id="ARBA00022448"/>
    </source>
</evidence>
<evidence type="ECO:0000256" key="5">
    <source>
        <dbReference type="ARBA" id="ARBA00023136"/>
    </source>
</evidence>
<dbReference type="InterPro" id="IPR020846">
    <property type="entry name" value="MFS_dom"/>
</dbReference>
<feature type="transmembrane region" description="Helical" evidence="6">
    <location>
        <begin position="12"/>
        <end position="35"/>
    </location>
</feature>
<feature type="transmembrane region" description="Helical" evidence="6">
    <location>
        <begin position="363"/>
        <end position="386"/>
    </location>
</feature>
<dbReference type="EMBL" id="CZKA01000024">
    <property type="protein sequence ID" value="CUR55788.1"/>
    <property type="molecule type" value="Genomic_DNA"/>
</dbReference>